<dbReference type="Proteomes" id="UP001155241">
    <property type="component" value="Unassembled WGS sequence"/>
</dbReference>
<dbReference type="Pfam" id="PF04422">
    <property type="entry name" value="FrhB_FdhB_N"/>
    <property type="match status" value="1"/>
</dbReference>
<dbReference type="InterPro" id="IPR017896">
    <property type="entry name" value="4Fe4S_Fe-S-bd"/>
</dbReference>
<protein>
    <submittedName>
        <fullName evidence="2">Coenzyme F420 hydrogenase/dehydrogenase, beta subunit C-terminal domain</fullName>
    </submittedName>
</protein>
<dbReference type="RefSeq" id="WP_252853360.1">
    <property type="nucleotide sequence ID" value="NZ_JAMXLR010000051.1"/>
</dbReference>
<dbReference type="AlphaFoldDB" id="A0A9X2FB17"/>
<dbReference type="Pfam" id="PF04432">
    <property type="entry name" value="FrhB_FdhB_C"/>
    <property type="match status" value="1"/>
</dbReference>
<dbReference type="EMBL" id="JAMXLR010000051">
    <property type="protein sequence ID" value="MCO6045249.1"/>
    <property type="molecule type" value="Genomic_DNA"/>
</dbReference>
<dbReference type="InterPro" id="IPR007525">
    <property type="entry name" value="FrhB_FdhB_C"/>
</dbReference>
<organism evidence="2 3">
    <name type="scientific">Aeoliella straminimaris</name>
    <dbReference type="NCBI Taxonomy" id="2954799"/>
    <lineage>
        <taxon>Bacteria</taxon>
        <taxon>Pseudomonadati</taxon>
        <taxon>Planctomycetota</taxon>
        <taxon>Planctomycetia</taxon>
        <taxon>Pirellulales</taxon>
        <taxon>Lacipirellulaceae</taxon>
        <taxon>Aeoliella</taxon>
    </lineage>
</organism>
<dbReference type="PANTHER" id="PTHR31332">
    <property type="entry name" value="7-HYDROXYMETHYL CHLOROPHYLL A REDUCTASE, CHLOROPLASTIC"/>
    <property type="match status" value="1"/>
</dbReference>
<dbReference type="PROSITE" id="PS51379">
    <property type="entry name" value="4FE4S_FER_2"/>
    <property type="match status" value="1"/>
</dbReference>
<evidence type="ECO:0000313" key="3">
    <source>
        <dbReference type="Proteomes" id="UP001155241"/>
    </source>
</evidence>
<evidence type="ECO:0000313" key="2">
    <source>
        <dbReference type="EMBL" id="MCO6045249.1"/>
    </source>
</evidence>
<comment type="caution">
    <text evidence="2">The sequence shown here is derived from an EMBL/GenBank/DDBJ whole genome shotgun (WGS) entry which is preliminary data.</text>
</comment>
<keyword evidence="3" id="KW-1185">Reference proteome</keyword>
<name>A0A9X2FB17_9BACT</name>
<dbReference type="InterPro" id="IPR045220">
    <property type="entry name" value="FRHB/FDHB/HCAR-like"/>
</dbReference>
<dbReference type="Gene3D" id="3.30.70.20">
    <property type="match status" value="1"/>
</dbReference>
<accession>A0A9X2FB17</accession>
<gene>
    <name evidence="2" type="ORF">NG895_15160</name>
</gene>
<dbReference type="PANTHER" id="PTHR31332:SF0">
    <property type="entry name" value="7-HYDROXYMETHYL CHLOROPHYLL A REDUCTASE, CHLOROPLASTIC"/>
    <property type="match status" value="1"/>
</dbReference>
<sequence>MPDVRHSNALPIAQDALQVVQHSACIGCGACAAAMPELYQIEMNDYGEYQAIGGQQVEPTDTNREAFAQVCPFSGGGPDEDDIGSSLYGDATANEYVGFHRDCYVAWVDKNNYRAAGSSGGMTSWMLAKLLGVGEIDGVIHVKPANSPGERQLFHYAISHTLDEVRAGAKSRYYPVEMSSVLSEVRRSTGRYAFVGVPCFVKAVRRLCLVDPELDARIAYCIAIFCGHLKSRAFAEAIAWELGVEPAELETIDFRHKLYDRPASQYGVKLTSKSGETLEHPMQGLATKNWGLGMFKYLACDLCDDVVGETADISFGDAWLDEYRLDPRGANVVVVRNQRLAELVAQAFQNGEIEGKPLSTKDVYRSQEAGFRHRRPGLAYRLWAREQRGEWSPQKRVQPDAHALPPQRRRIMDVRVQLADRCRAAFVHAKQVGSFQTFLSEIDPLVTAHQRLSRRGLWLRIRRKLSRLAKSFFKSPGDGGGQK</sequence>
<reference evidence="2" key="1">
    <citation type="submission" date="2022-06" db="EMBL/GenBank/DDBJ databases">
        <title>Aeoliella straminimaris, a novel planctomycete from sediments.</title>
        <authorList>
            <person name="Vitorino I.R."/>
            <person name="Lage O.M."/>
        </authorList>
    </citation>
    <scope>NUCLEOTIDE SEQUENCE</scope>
    <source>
        <strain evidence="2">ICT_H6.2</strain>
    </source>
</reference>
<dbReference type="InterPro" id="IPR007516">
    <property type="entry name" value="Co_F420_Hydgase/DH_bsu_N"/>
</dbReference>
<dbReference type="GO" id="GO:0052592">
    <property type="term" value="F:oxidoreductase activity, acting on CH or CH2 groups, with an iron-sulfur protein as acceptor"/>
    <property type="evidence" value="ECO:0007669"/>
    <property type="project" value="TreeGrafter"/>
</dbReference>
<proteinExistence type="predicted"/>
<feature type="domain" description="4Fe-4S ferredoxin-type" evidence="1">
    <location>
        <begin position="16"/>
        <end position="46"/>
    </location>
</feature>
<evidence type="ECO:0000259" key="1">
    <source>
        <dbReference type="PROSITE" id="PS51379"/>
    </source>
</evidence>